<organism evidence="1 2">
    <name type="scientific">Sinorhizobium americanum</name>
    <dbReference type="NCBI Taxonomy" id="194963"/>
    <lineage>
        <taxon>Bacteria</taxon>
        <taxon>Pseudomonadati</taxon>
        <taxon>Pseudomonadota</taxon>
        <taxon>Alphaproteobacteria</taxon>
        <taxon>Hyphomicrobiales</taxon>
        <taxon>Rhizobiaceae</taxon>
        <taxon>Sinorhizobium/Ensifer group</taxon>
        <taxon>Sinorhizobium</taxon>
    </lineage>
</organism>
<name>A0A1L3LT15_9HYPH</name>
<sequence>MLDAALIKDCAHPSLKPAIVEQFVTAAGSYASEEGRLAEK</sequence>
<evidence type="ECO:0000313" key="2">
    <source>
        <dbReference type="Proteomes" id="UP000182306"/>
    </source>
</evidence>
<geneLocation type="plasmid" evidence="1 2">
    <name>B</name>
</geneLocation>
<dbReference type="InterPro" id="IPR010680">
    <property type="entry name" value="TraH_2"/>
</dbReference>
<dbReference type="KEGG" id="same:SAMCFNEI73_pB0034"/>
<reference evidence="1 2" key="1">
    <citation type="submission" date="2015-10" db="EMBL/GenBank/DDBJ databases">
        <title>Genomic differences between typical nodule nitrogen-fixing rhizobial strains and those coming from bean seeds.</title>
        <authorList>
            <person name="Peralta H."/>
            <person name="Aguilar-Vera A."/>
            <person name="Diaz R."/>
            <person name="Mora Y."/>
            <person name="Martinez-Batallar G."/>
            <person name="Salazar E."/>
            <person name="Vargas-Lagunas C."/>
            <person name="Encarnacion S."/>
            <person name="Girard L."/>
            <person name="Mora J."/>
        </authorList>
    </citation>
    <scope>NUCLEOTIDE SEQUENCE [LARGE SCALE GENOMIC DNA]</scope>
    <source>
        <strain evidence="1 2">CFNEI 73</strain>
        <plasmid evidence="1 2">B</plasmid>
    </source>
</reference>
<protein>
    <submittedName>
        <fullName evidence="1">Conjugal transfer protein TraH</fullName>
    </submittedName>
</protein>
<dbReference type="Proteomes" id="UP000182306">
    <property type="component" value="Plasmid B"/>
</dbReference>
<keyword evidence="1" id="KW-0614">Plasmid</keyword>
<gene>
    <name evidence="1" type="primary">traH</name>
    <name evidence="1" type="ORF">SAMCFNEI73_pB0034</name>
</gene>
<dbReference type="AlphaFoldDB" id="A0A1L3LT15"/>
<dbReference type="Pfam" id="PF06871">
    <property type="entry name" value="TraH_2"/>
    <property type="match status" value="1"/>
</dbReference>
<accession>A0A1L3LT15</accession>
<proteinExistence type="predicted"/>
<dbReference type="EMBL" id="CP013109">
    <property type="protein sequence ID" value="APG93234.1"/>
    <property type="molecule type" value="Genomic_DNA"/>
</dbReference>
<evidence type="ECO:0000313" key="1">
    <source>
        <dbReference type="EMBL" id="APG93234.1"/>
    </source>
</evidence>
<keyword evidence="2" id="KW-1185">Reference proteome</keyword>